<dbReference type="InterPro" id="IPR016192">
    <property type="entry name" value="APOBEC/CMP_deaminase_Zn-bd"/>
</dbReference>
<evidence type="ECO:0000256" key="5">
    <source>
        <dbReference type="ARBA" id="ARBA00018266"/>
    </source>
</evidence>
<dbReference type="PANTHER" id="PTHR11644">
    <property type="entry name" value="CYTIDINE DEAMINASE"/>
    <property type="match status" value="1"/>
</dbReference>
<dbReference type="GO" id="GO:0004126">
    <property type="term" value="F:cytidine deaminase activity"/>
    <property type="evidence" value="ECO:0007669"/>
    <property type="project" value="UniProtKB-EC"/>
</dbReference>
<evidence type="ECO:0000259" key="13">
    <source>
        <dbReference type="PROSITE" id="PS51747"/>
    </source>
</evidence>
<dbReference type="NCBIfam" id="NF004064">
    <property type="entry name" value="PRK05578.1"/>
    <property type="match status" value="1"/>
</dbReference>
<dbReference type="Proteomes" id="UP001597301">
    <property type="component" value="Unassembled WGS sequence"/>
</dbReference>
<keyword evidence="6 12" id="KW-0479">Metal-binding</keyword>
<keyword evidence="7 12" id="KW-0378">Hydrolase</keyword>
<keyword evidence="8 12" id="KW-0862">Zinc</keyword>
<dbReference type="PANTHER" id="PTHR11644:SF2">
    <property type="entry name" value="CYTIDINE DEAMINASE"/>
    <property type="match status" value="1"/>
</dbReference>
<dbReference type="NCBIfam" id="TIGR01354">
    <property type="entry name" value="cyt_deam_tetra"/>
    <property type="match status" value="1"/>
</dbReference>
<evidence type="ECO:0000256" key="10">
    <source>
        <dbReference type="ARBA" id="ARBA00049252"/>
    </source>
</evidence>
<dbReference type="PROSITE" id="PS00903">
    <property type="entry name" value="CYT_DCMP_DEAMINASES_1"/>
    <property type="match status" value="1"/>
</dbReference>
<evidence type="ECO:0000256" key="11">
    <source>
        <dbReference type="ARBA" id="ARBA00049558"/>
    </source>
</evidence>
<dbReference type="SUPFAM" id="SSF53927">
    <property type="entry name" value="Cytidine deaminase-like"/>
    <property type="match status" value="1"/>
</dbReference>
<dbReference type="PROSITE" id="PS51747">
    <property type="entry name" value="CYT_DCMP_DEAMINASES_2"/>
    <property type="match status" value="1"/>
</dbReference>
<proteinExistence type="inferred from homology"/>
<comment type="similarity">
    <text evidence="3 12">Belongs to the cytidine and deoxycytidylate deaminase family.</text>
</comment>
<evidence type="ECO:0000256" key="4">
    <source>
        <dbReference type="ARBA" id="ARBA00012783"/>
    </source>
</evidence>
<gene>
    <name evidence="14" type="ORF">ACFSCZ_01580</name>
</gene>
<comment type="catalytic activity">
    <reaction evidence="11 12">
        <text>cytidine + H2O + H(+) = uridine + NH4(+)</text>
        <dbReference type="Rhea" id="RHEA:16069"/>
        <dbReference type="ChEBI" id="CHEBI:15377"/>
        <dbReference type="ChEBI" id="CHEBI:15378"/>
        <dbReference type="ChEBI" id="CHEBI:16704"/>
        <dbReference type="ChEBI" id="CHEBI:17562"/>
        <dbReference type="ChEBI" id="CHEBI:28938"/>
        <dbReference type="EC" id="3.5.4.5"/>
    </reaction>
</comment>
<comment type="function">
    <text evidence="2 12">This enzyme scavenges exogenous and endogenous cytidine and 2'-deoxycytidine for UMP synthesis.</text>
</comment>
<comment type="cofactor">
    <cofactor evidence="1 12">
        <name>Zn(2+)</name>
        <dbReference type="ChEBI" id="CHEBI:29105"/>
    </cofactor>
</comment>
<sequence>MNEEQLIKEAEAAKEKAYAPYSKFQVGAALLAEDGTVYKGCNIENAAYGLTICAERTAIFKALSEGVTSFKMLAVTADSDRPVPPCGSCRQVISEHCPENMTVVLANRRDQIQKVTVKDLLPFAFAAGDLHE</sequence>
<evidence type="ECO:0000256" key="7">
    <source>
        <dbReference type="ARBA" id="ARBA00022801"/>
    </source>
</evidence>
<dbReference type="InterPro" id="IPR016193">
    <property type="entry name" value="Cytidine_deaminase-like"/>
</dbReference>
<evidence type="ECO:0000256" key="8">
    <source>
        <dbReference type="ARBA" id="ARBA00022833"/>
    </source>
</evidence>
<feature type="domain" description="CMP/dCMP-type deaminase" evidence="13">
    <location>
        <begin position="1"/>
        <end position="128"/>
    </location>
</feature>
<evidence type="ECO:0000256" key="1">
    <source>
        <dbReference type="ARBA" id="ARBA00001947"/>
    </source>
</evidence>
<dbReference type="EC" id="3.5.4.5" evidence="4 12"/>
<name>A0ABW4KE83_9BACI</name>
<reference evidence="15" key="1">
    <citation type="journal article" date="2019" name="Int. J. Syst. Evol. Microbiol.">
        <title>The Global Catalogue of Microorganisms (GCM) 10K type strain sequencing project: providing services to taxonomists for standard genome sequencing and annotation.</title>
        <authorList>
            <consortium name="The Broad Institute Genomics Platform"/>
            <consortium name="The Broad Institute Genome Sequencing Center for Infectious Disease"/>
            <person name="Wu L."/>
            <person name="Ma J."/>
        </authorList>
    </citation>
    <scope>NUCLEOTIDE SEQUENCE [LARGE SCALE GENOMIC DNA]</scope>
    <source>
        <strain evidence="15">CGMCC 1.12295</strain>
    </source>
</reference>
<protein>
    <recommendedName>
        <fullName evidence="5 12">Cytidine deaminase</fullName>
        <ecNumber evidence="4 12">3.5.4.5</ecNumber>
    </recommendedName>
    <alternativeName>
        <fullName evidence="9 12">Cytidine aminohydrolase</fullName>
    </alternativeName>
</protein>
<dbReference type="EMBL" id="JBHUEO010000004">
    <property type="protein sequence ID" value="MFD1705441.1"/>
    <property type="molecule type" value="Genomic_DNA"/>
</dbReference>
<evidence type="ECO:0000256" key="2">
    <source>
        <dbReference type="ARBA" id="ARBA00003949"/>
    </source>
</evidence>
<dbReference type="Pfam" id="PF00383">
    <property type="entry name" value="dCMP_cyt_deam_1"/>
    <property type="match status" value="1"/>
</dbReference>
<evidence type="ECO:0000256" key="12">
    <source>
        <dbReference type="RuleBase" id="RU364006"/>
    </source>
</evidence>
<dbReference type="InterPro" id="IPR002125">
    <property type="entry name" value="CMP_dCMP_dom"/>
</dbReference>
<evidence type="ECO:0000313" key="14">
    <source>
        <dbReference type="EMBL" id="MFD1705441.1"/>
    </source>
</evidence>
<keyword evidence="15" id="KW-1185">Reference proteome</keyword>
<dbReference type="InterPro" id="IPR006262">
    <property type="entry name" value="Cyt_deam_tetra"/>
</dbReference>
<evidence type="ECO:0000256" key="3">
    <source>
        <dbReference type="ARBA" id="ARBA00006576"/>
    </source>
</evidence>
<comment type="caution">
    <text evidence="14">The sequence shown here is derived from an EMBL/GenBank/DDBJ whole genome shotgun (WGS) entry which is preliminary data.</text>
</comment>
<evidence type="ECO:0000313" key="15">
    <source>
        <dbReference type="Proteomes" id="UP001597301"/>
    </source>
</evidence>
<comment type="catalytic activity">
    <reaction evidence="10 12">
        <text>2'-deoxycytidine + H2O + H(+) = 2'-deoxyuridine + NH4(+)</text>
        <dbReference type="Rhea" id="RHEA:13433"/>
        <dbReference type="ChEBI" id="CHEBI:15377"/>
        <dbReference type="ChEBI" id="CHEBI:15378"/>
        <dbReference type="ChEBI" id="CHEBI:15698"/>
        <dbReference type="ChEBI" id="CHEBI:16450"/>
        <dbReference type="ChEBI" id="CHEBI:28938"/>
        <dbReference type="EC" id="3.5.4.5"/>
    </reaction>
</comment>
<dbReference type="RefSeq" id="WP_380771857.1">
    <property type="nucleotide sequence ID" value="NZ_JBHUEO010000004.1"/>
</dbReference>
<dbReference type="InterPro" id="IPR050202">
    <property type="entry name" value="Cyt/Deoxycyt_deaminase"/>
</dbReference>
<evidence type="ECO:0000256" key="9">
    <source>
        <dbReference type="ARBA" id="ARBA00032005"/>
    </source>
</evidence>
<dbReference type="CDD" id="cd01283">
    <property type="entry name" value="cytidine_deaminase"/>
    <property type="match status" value="1"/>
</dbReference>
<organism evidence="14 15">
    <name type="scientific">Siminovitchia sediminis</name>
    <dbReference type="NCBI Taxonomy" id="1274353"/>
    <lineage>
        <taxon>Bacteria</taxon>
        <taxon>Bacillati</taxon>
        <taxon>Bacillota</taxon>
        <taxon>Bacilli</taxon>
        <taxon>Bacillales</taxon>
        <taxon>Bacillaceae</taxon>
        <taxon>Siminovitchia</taxon>
    </lineage>
</organism>
<evidence type="ECO:0000256" key="6">
    <source>
        <dbReference type="ARBA" id="ARBA00022723"/>
    </source>
</evidence>
<accession>A0ABW4KE83</accession>
<dbReference type="Gene3D" id="3.40.140.10">
    <property type="entry name" value="Cytidine Deaminase, domain 2"/>
    <property type="match status" value="1"/>
</dbReference>